<evidence type="ECO:0000313" key="3">
    <source>
        <dbReference type="EMBL" id="MEE3851765.1"/>
    </source>
</evidence>
<dbReference type="PROSITE" id="PS00061">
    <property type="entry name" value="ADH_SHORT"/>
    <property type="match status" value="1"/>
</dbReference>
<reference evidence="3 4" key="1">
    <citation type="submission" date="2024-01" db="EMBL/GenBank/DDBJ databases">
        <title>Draft genome sequence of Gordonia sp. LSe1-13.</title>
        <authorList>
            <person name="Suphannarot A."/>
            <person name="Mingma R."/>
        </authorList>
    </citation>
    <scope>NUCLEOTIDE SEQUENCE [LARGE SCALE GENOMIC DNA]</scope>
    <source>
        <strain evidence="3 4">LSe1-13</strain>
    </source>
</reference>
<dbReference type="PANTHER" id="PTHR24320">
    <property type="entry name" value="RETINOL DEHYDROGENASE"/>
    <property type="match status" value="1"/>
</dbReference>
<evidence type="ECO:0000256" key="1">
    <source>
        <dbReference type="ARBA" id="ARBA00006484"/>
    </source>
</evidence>
<dbReference type="RefSeq" id="WP_330433477.1">
    <property type="nucleotide sequence ID" value="NZ_JAZDUF010000004.1"/>
</dbReference>
<evidence type="ECO:0000256" key="2">
    <source>
        <dbReference type="ARBA" id="ARBA00023002"/>
    </source>
</evidence>
<dbReference type="EMBL" id="JAZDUF010000004">
    <property type="protein sequence ID" value="MEE3851765.1"/>
    <property type="molecule type" value="Genomic_DNA"/>
</dbReference>
<dbReference type="Proteomes" id="UP001347146">
    <property type="component" value="Unassembled WGS sequence"/>
</dbReference>
<dbReference type="InterPro" id="IPR020904">
    <property type="entry name" value="Sc_DH/Rdtase_CS"/>
</dbReference>
<accession>A0ABU7MFG5</accession>
<proteinExistence type="inferred from homology"/>
<evidence type="ECO:0000313" key="4">
    <source>
        <dbReference type="Proteomes" id="UP001347146"/>
    </source>
</evidence>
<dbReference type="PANTHER" id="PTHR24320:SF148">
    <property type="entry name" value="NAD(P)-BINDING ROSSMANN-FOLD SUPERFAMILY PROTEIN"/>
    <property type="match status" value="1"/>
</dbReference>
<dbReference type="Pfam" id="PF00106">
    <property type="entry name" value="adh_short"/>
    <property type="match status" value="1"/>
</dbReference>
<keyword evidence="2" id="KW-0560">Oxidoreductase</keyword>
<protein>
    <submittedName>
        <fullName evidence="3">SDR family NAD(P)-dependent oxidoreductase</fullName>
    </submittedName>
</protein>
<comment type="caution">
    <text evidence="3">The sequence shown here is derived from an EMBL/GenBank/DDBJ whole genome shotgun (WGS) entry which is preliminary data.</text>
</comment>
<name>A0ABU7MFG5_9ACTN</name>
<sequence length="311" mass="33028">MTTATLPFHAHSTPSDVLAGVDLTGRRMIVTGGGAGIGAEITRSLTRAGADVTIAVRNPERVSHDLTTDDLASHIHVEHIDLADLESVRSFAGRWQGPVDAVVCNAGVMAIPDLQRTATGWEYQLAVNFLGHFALALQLQPALAAAHGRLVVVSSGAHRDVPFDFDDPQFHDRPYDRWVAYGQSKTADILLATEAARRWVDRGITANAVNPGWVMTDLQRHLDDETMRAMGAIDDDGNVIPQPYSKTLEEAAAPSVLLAASPLAASLSGVYLEDNQPAAVTASGPAGVAPHAVADAAAQRLWDLAEAAVRM</sequence>
<keyword evidence="4" id="KW-1185">Reference proteome</keyword>
<dbReference type="InterPro" id="IPR036291">
    <property type="entry name" value="NAD(P)-bd_dom_sf"/>
</dbReference>
<dbReference type="SUPFAM" id="SSF51735">
    <property type="entry name" value="NAD(P)-binding Rossmann-fold domains"/>
    <property type="match status" value="1"/>
</dbReference>
<dbReference type="PRINTS" id="PR00081">
    <property type="entry name" value="GDHRDH"/>
</dbReference>
<dbReference type="InterPro" id="IPR002347">
    <property type="entry name" value="SDR_fam"/>
</dbReference>
<gene>
    <name evidence="3" type="ORF">VZC37_15590</name>
</gene>
<dbReference type="Gene3D" id="3.40.50.720">
    <property type="entry name" value="NAD(P)-binding Rossmann-like Domain"/>
    <property type="match status" value="1"/>
</dbReference>
<organism evidence="3 4">
    <name type="scientific">Gordonia sesuvii</name>
    <dbReference type="NCBI Taxonomy" id="3116777"/>
    <lineage>
        <taxon>Bacteria</taxon>
        <taxon>Bacillati</taxon>
        <taxon>Actinomycetota</taxon>
        <taxon>Actinomycetes</taxon>
        <taxon>Mycobacteriales</taxon>
        <taxon>Gordoniaceae</taxon>
        <taxon>Gordonia</taxon>
    </lineage>
</organism>
<comment type="similarity">
    <text evidence="1">Belongs to the short-chain dehydrogenases/reductases (SDR) family.</text>
</comment>